<name>A0A6V7Q415_ANACO</name>
<feature type="domain" description="PHD-type" evidence="11">
    <location>
        <begin position="141"/>
        <end position="207"/>
    </location>
</feature>
<dbReference type="PANTHER" id="PTHR45888">
    <property type="entry name" value="HL01030P-RELATED"/>
    <property type="match status" value="1"/>
</dbReference>
<keyword evidence="5" id="KW-0862">Zinc</keyword>
<feature type="compositionally biased region" description="Polar residues" evidence="10">
    <location>
        <begin position="701"/>
        <end position="717"/>
    </location>
</feature>
<keyword evidence="7" id="KW-0804">Transcription</keyword>
<feature type="compositionally biased region" description="Polar residues" evidence="10">
    <location>
        <begin position="663"/>
        <end position="689"/>
    </location>
</feature>
<feature type="compositionally biased region" description="Polar residues" evidence="10">
    <location>
        <begin position="568"/>
        <end position="584"/>
    </location>
</feature>
<feature type="compositionally biased region" description="Basic residues" evidence="10">
    <location>
        <begin position="750"/>
        <end position="761"/>
    </location>
</feature>
<dbReference type="FunFam" id="3.30.40.10:FF:000721">
    <property type="entry name" value="Os12g0527800 protein"/>
    <property type="match status" value="1"/>
</dbReference>
<dbReference type="InterPro" id="IPR011011">
    <property type="entry name" value="Znf_FYVE_PHD"/>
</dbReference>
<keyword evidence="3" id="KW-0677">Repeat</keyword>
<evidence type="ECO:0000256" key="8">
    <source>
        <dbReference type="ARBA" id="ARBA00023242"/>
    </source>
</evidence>
<feature type="region of interest" description="Disordered" evidence="10">
    <location>
        <begin position="568"/>
        <end position="587"/>
    </location>
</feature>
<dbReference type="Pfam" id="PF00628">
    <property type="entry name" value="PHD"/>
    <property type="match status" value="1"/>
</dbReference>
<proteinExistence type="predicted"/>
<evidence type="ECO:0000256" key="1">
    <source>
        <dbReference type="ARBA" id="ARBA00004123"/>
    </source>
</evidence>
<organism evidence="12">
    <name type="scientific">Ananas comosus var. bracteatus</name>
    <name type="common">red pineapple</name>
    <dbReference type="NCBI Taxonomy" id="296719"/>
    <lineage>
        <taxon>Eukaryota</taxon>
        <taxon>Viridiplantae</taxon>
        <taxon>Streptophyta</taxon>
        <taxon>Embryophyta</taxon>
        <taxon>Tracheophyta</taxon>
        <taxon>Spermatophyta</taxon>
        <taxon>Magnoliopsida</taxon>
        <taxon>Liliopsida</taxon>
        <taxon>Poales</taxon>
        <taxon>Bromeliaceae</taxon>
        <taxon>Bromelioideae</taxon>
        <taxon>Ananas</taxon>
    </lineage>
</organism>
<dbReference type="AlphaFoldDB" id="A0A6V7Q415"/>
<reference evidence="12" key="1">
    <citation type="submission" date="2020-07" db="EMBL/GenBank/DDBJ databases">
        <authorList>
            <person name="Lin J."/>
        </authorList>
    </citation>
    <scope>NUCLEOTIDE SEQUENCE</scope>
</reference>
<evidence type="ECO:0000256" key="10">
    <source>
        <dbReference type="SAM" id="MobiDB-lite"/>
    </source>
</evidence>
<evidence type="ECO:0000256" key="2">
    <source>
        <dbReference type="ARBA" id="ARBA00022723"/>
    </source>
</evidence>
<protein>
    <recommendedName>
        <fullName evidence="11">PHD-type domain-containing protein</fullName>
    </recommendedName>
</protein>
<dbReference type="PROSITE" id="PS50016">
    <property type="entry name" value="ZF_PHD_2"/>
    <property type="match status" value="2"/>
</dbReference>
<evidence type="ECO:0000256" key="3">
    <source>
        <dbReference type="ARBA" id="ARBA00022737"/>
    </source>
</evidence>
<evidence type="ECO:0000256" key="7">
    <source>
        <dbReference type="ARBA" id="ARBA00023163"/>
    </source>
</evidence>
<dbReference type="GO" id="GO:0008270">
    <property type="term" value="F:zinc ion binding"/>
    <property type="evidence" value="ECO:0007669"/>
    <property type="project" value="UniProtKB-KW"/>
</dbReference>
<gene>
    <name evidence="12" type="ORF">CB5_LOCUS20887</name>
</gene>
<accession>A0A6V7Q415</accession>
<dbReference type="InterPro" id="IPR019787">
    <property type="entry name" value="Znf_PHD-finger"/>
</dbReference>
<dbReference type="InterPro" id="IPR013083">
    <property type="entry name" value="Znf_RING/FYVE/PHD"/>
</dbReference>
<dbReference type="Gene3D" id="3.30.40.10">
    <property type="entry name" value="Zinc/RING finger domain, C3HC4 (zinc finger)"/>
    <property type="match status" value="3"/>
</dbReference>
<evidence type="ECO:0000256" key="6">
    <source>
        <dbReference type="ARBA" id="ARBA00023015"/>
    </source>
</evidence>
<feature type="region of interest" description="Disordered" evidence="10">
    <location>
        <begin position="743"/>
        <end position="781"/>
    </location>
</feature>
<comment type="subcellular location">
    <subcellularLocation>
        <location evidence="1">Nucleus</location>
    </subcellularLocation>
</comment>
<dbReference type="EMBL" id="LR862132">
    <property type="protein sequence ID" value="CAD1837676.1"/>
    <property type="molecule type" value="Genomic_DNA"/>
</dbReference>
<feature type="region of interest" description="Disordered" evidence="10">
    <location>
        <begin position="663"/>
        <end position="720"/>
    </location>
</feature>
<sequence>MAFHVACPITCRRVCYCDLGFPAELRSGRARGEFWAEIEELEGFLREPWTVRIGAGDGGGGGGAATVQVLVPKVAAPEAAAAAAAGNDGEEAWRAAMRRQAVAAEDYFRRLEARGSAQLQGEAASRSARDDQEDQGFSGLKVMCCLCFSGDDEGSDRAAKMLSCNTCNKKYHKSCLKSWAEHRGLISFPLELMGLPSCRICEVCRRTGDPNKLMFCKRCDGAYHCYCQQPPHKNISRGPYLCPKHTKCHSCGSNVPGSGPSTRWFLGYTCCDACGRLFVKGNYCPVCLKVYRDSEQIPMVCCDNCERWVHCECDGISEEKYQQYQADQNLQYRCAACRGDCYQVTDTEDAIRELWKRRDIADHDLIMSLRVAAGLPPEDEFYSGSPFSDDGQGGPLILKNETGKTLKFSVKGISDKSSNNFMEYGNGINRNSASTKKHTKRKGYMTQLVGEQEEIYLERRHEARLLGSNLRDQRIDDRELDRNAKSGVISFSGNRSSNRKDVKPSYDPLGGKNVGIVEDKLNPASTVPKVKIKGAKLPSLKIKGYSTNNVSNSETGRGTKLVIHIGSRNKNVSGSPRSETSSCQRDQEFPVSYGSENITQQRTKDGENFISEDCNARVEAVHSKGAKYDNLNQIRNSKHGMRENNDAKLRKVFDIRQKDNNFTGAVATQRSPFQTGRSNKIDPTSQNVGNEVVGKKESAGAVNSNDARPSRFVSNSSKDPKPLLRLKFKNPYLDNRSSWAREGEEDNFVKGHRSKRKRPSTKKVGSLEDSPAKPHQESPADEVMDANWILRKLGKDAIGKRVEVHLSSDNSWQVLFSYYYFLIFWPFTHRMLYCSSLSYLRLLCLHQGVVSDIIEGTSSLSVRLNDGRCETLELGKEGIRFISQRHKRAKT</sequence>
<evidence type="ECO:0000256" key="4">
    <source>
        <dbReference type="ARBA" id="ARBA00022771"/>
    </source>
</evidence>
<keyword evidence="4 9" id="KW-0863">Zinc-finger</keyword>
<dbReference type="SUPFAM" id="SSF57903">
    <property type="entry name" value="FYVE/PHD zinc finger"/>
    <property type="match status" value="3"/>
</dbReference>
<evidence type="ECO:0000259" key="11">
    <source>
        <dbReference type="PROSITE" id="PS50016"/>
    </source>
</evidence>
<dbReference type="PANTHER" id="PTHR45888:SF4">
    <property type="entry name" value="PHD FINGER PROTEIN 10"/>
    <property type="match status" value="1"/>
</dbReference>
<evidence type="ECO:0000313" key="12">
    <source>
        <dbReference type="EMBL" id="CAD1837676.1"/>
    </source>
</evidence>
<feature type="domain" description="PHD-type" evidence="11">
    <location>
        <begin position="281"/>
        <end position="340"/>
    </location>
</feature>
<evidence type="ECO:0000256" key="5">
    <source>
        <dbReference type="ARBA" id="ARBA00022833"/>
    </source>
</evidence>
<dbReference type="GO" id="GO:0005634">
    <property type="term" value="C:nucleus"/>
    <property type="evidence" value="ECO:0007669"/>
    <property type="project" value="UniProtKB-SubCell"/>
</dbReference>
<keyword evidence="2" id="KW-0479">Metal-binding</keyword>
<keyword evidence="6" id="KW-0805">Transcription regulation</keyword>
<dbReference type="InterPro" id="IPR001965">
    <property type="entry name" value="Znf_PHD"/>
</dbReference>
<dbReference type="FunFam" id="3.30.40.10:FF:000238">
    <property type="entry name" value="PHD finger family protein"/>
    <property type="match status" value="1"/>
</dbReference>
<keyword evidence="8" id="KW-0539">Nucleus</keyword>
<evidence type="ECO:0000256" key="9">
    <source>
        <dbReference type="PROSITE-ProRule" id="PRU00146"/>
    </source>
</evidence>
<dbReference type="SMART" id="SM00249">
    <property type="entry name" value="PHD"/>
    <property type="match status" value="3"/>
</dbReference>